<dbReference type="AlphaFoldDB" id="A0A087TA53"/>
<keyword evidence="1" id="KW-1133">Transmembrane helix</keyword>
<dbReference type="PANTHER" id="PTHR23072:SF0">
    <property type="entry name" value="GPI ETHANOLAMINE PHOSPHATE TRANSFERASE 2"/>
    <property type="match status" value="1"/>
</dbReference>
<organism evidence="3 4">
    <name type="scientific">Stegodyphus mimosarum</name>
    <name type="common">African social velvet spider</name>
    <dbReference type="NCBI Taxonomy" id="407821"/>
    <lineage>
        <taxon>Eukaryota</taxon>
        <taxon>Metazoa</taxon>
        <taxon>Ecdysozoa</taxon>
        <taxon>Arthropoda</taxon>
        <taxon>Chelicerata</taxon>
        <taxon>Arachnida</taxon>
        <taxon>Araneae</taxon>
        <taxon>Araneomorphae</taxon>
        <taxon>Entelegynae</taxon>
        <taxon>Eresoidea</taxon>
        <taxon>Eresidae</taxon>
        <taxon>Stegodyphus</taxon>
    </lineage>
</organism>
<dbReference type="GO" id="GO:0051267">
    <property type="term" value="F:CP2 mannose-ethanolamine phosphotransferase activity"/>
    <property type="evidence" value="ECO:0007669"/>
    <property type="project" value="TreeGrafter"/>
</dbReference>
<evidence type="ECO:0000256" key="1">
    <source>
        <dbReference type="SAM" id="Phobius"/>
    </source>
</evidence>
<name>A0A087TA53_STEMI</name>
<evidence type="ECO:0000313" key="3">
    <source>
        <dbReference type="EMBL" id="KFM61992.1"/>
    </source>
</evidence>
<dbReference type="GO" id="GO:0006506">
    <property type="term" value="P:GPI anchor biosynthetic process"/>
    <property type="evidence" value="ECO:0007669"/>
    <property type="project" value="InterPro"/>
</dbReference>
<protein>
    <recommendedName>
        <fullName evidence="2">GPI ethanolamine phosphate transferase 2 C-terminal domain-containing protein</fullName>
    </recommendedName>
</protein>
<proteinExistence type="predicted"/>
<keyword evidence="1" id="KW-0472">Membrane</keyword>
<feature type="domain" description="GPI ethanolamine phosphate transferase 2 C-terminal" evidence="2">
    <location>
        <begin position="2"/>
        <end position="77"/>
    </location>
</feature>
<dbReference type="OrthoDB" id="272139at2759"/>
<keyword evidence="4" id="KW-1185">Reference proteome</keyword>
<sequence>MSSFHSYGNSNSLATIDVYSGYTGLSTYKPVLVGFLIVCNTYSTVVLWLMLMIYRMLQLCNNEDISSRVPKQEQRIVFDFLILVMYRLFVLAVYCSILYIMKH</sequence>
<reference evidence="3 4" key="1">
    <citation type="submission" date="2013-11" db="EMBL/GenBank/DDBJ databases">
        <title>Genome sequencing of Stegodyphus mimosarum.</title>
        <authorList>
            <person name="Bechsgaard J."/>
        </authorList>
    </citation>
    <scope>NUCLEOTIDE SEQUENCE [LARGE SCALE GENOMIC DNA]</scope>
</reference>
<feature type="non-terminal residue" evidence="3">
    <location>
        <position position="103"/>
    </location>
</feature>
<evidence type="ECO:0000313" key="4">
    <source>
        <dbReference type="Proteomes" id="UP000054359"/>
    </source>
</evidence>
<dbReference type="STRING" id="407821.A0A087TA53"/>
<dbReference type="EMBL" id="KK114248">
    <property type="protein sequence ID" value="KFM61992.1"/>
    <property type="molecule type" value="Genomic_DNA"/>
</dbReference>
<dbReference type="InterPro" id="IPR039527">
    <property type="entry name" value="PIGG/GPI7"/>
</dbReference>
<feature type="transmembrane region" description="Helical" evidence="1">
    <location>
        <begin position="31"/>
        <end position="55"/>
    </location>
</feature>
<dbReference type="Proteomes" id="UP000054359">
    <property type="component" value="Unassembled WGS sequence"/>
</dbReference>
<keyword evidence="1" id="KW-0812">Transmembrane</keyword>
<gene>
    <name evidence="3" type="ORF">X975_01438</name>
</gene>
<dbReference type="Pfam" id="PF19316">
    <property type="entry name" value="PIGO_PIGG"/>
    <property type="match status" value="1"/>
</dbReference>
<dbReference type="PANTHER" id="PTHR23072">
    <property type="entry name" value="PHOSPHATIDYLINOSITOL GLYCAN-RELATED"/>
    <property type="match status" value="1"/>
</dbReference>
<feature type="transmembrane region" description="Helical" evidence="1">
    <location>
        <begin position="76"/>
        <end position="101"/>
    </location>
</feature>
<evidence type="ECO:0000259" key="2">
    <source>
        <dbReference type="Pfam" id="PF19316"/>
    </source>
</evidence>
<dbReference type="InterPro" id="IPR045687">
    <property type="entry name" value="PIGG/GPI7_C"/>
</dbReference>
<dbReference type="GO" id="GO:0005789">
    <property type="term" value="C:endoplasmic reticulum membrane"/>
    <property type="evidence" value="ECO:0007669"/>
    <property type="project" value="TreeGrafter"/>
</dbReference>
<accession>A0A087TA53</accession>